<sequence>MNVIHGKDHSPCNSIEAVGTVVEDSQWSRPTAVGSEQTMMEERVLYPTCNDQPQRYDEQASPSVISKSMDEFGPGINLEVNLGCPNFEHIIQGPTPGINLEVSLGHPNHNTNADVNLGHPNHNTNIEIIAHDPISSSIGLLGSKPGLIPLSP</sequence>
<evidence type="ECO:0000313" key="2">
    <source>
        <dbReference type="Proteomes" id="UP001060215"/>
    </source>
</evidence>
<comment type="caution">
    <text evidence="1">The sequence shown here is derived from an EMBL/GenBank/DDBJ whole genome shotgun (WGS) entry which is preliminary data.</text>
</comment>
<protein>
    <submittedName>
        <fullName evidence="1">Uncharacterized protein</fullName>
    </submittedName>
</protein>
<accession>A0ACC0GEU4</accession>
<gene>
    <name evidence="1" type="ORF">LOK49_LG10G00910</name>
</gene>
<organism evidence="1 2">
    <name type="scientific">Camellia lanceoleosa</name>
    <dbReference type="NCBI Taxonomy" id="1840588"/>
    <lineage>
        <taxon>Eukaryota</taxon>
        <taxon>Viridiplantae</taxon>
        <taxon>Streptophyta</taxon>
        <taxon>Embryophyta</taxon>
        <taxon>Tracheophyta</taxon>
        <taxon>Spermatophyta</taxon>
        <taxon>Magnoliopsida</taxon>
        <taxon>eudicotyledons</taxon>
        <taxon>Gunneridae</taxon>
        <taxon>Pentapetalae</taxon>
        <taxon>asterids</taxon>
        <taxon>Ericales</taxon>
        <taxon>Theaceae</taxon>
        <taxon>Camellia</taxon>
    </lineage>
</organism>
<reference evidence="1 2" key="1">
    <citation type="journal article" date="2022" name="Plant J.">
        <title>Chromosome-level genome of Camellia lanceoleosa provides a valuable resource for understanding genome evolution and self-incompatibility.</title>
        <authorList>
            <person name="Gong W."/>
            <person name="Xiao S."/>
            <person name="Wang L."/>
            <person name="Liao Z."/>
            <person name="Chang Y."/>
            <person name="Mo W."/>
            <person name="Hu G."/>
            <person name="Li W."/>
            <person name="Zhao G."/>
            <person name="Zhu H."/>
            <person name="Hu X."/>
            <person name="Ji K."/>
            <person name="Xiang X."/>
            <person name="Song Q."/>
            <person name="Yuan D."/>
            <person name="Jin S."/>
            <person name="Zhang L."/>
        </authorList>
    </citation>
    <scope>NUCLEOTIDE SEQUENCE [LARGE SCALE GENOMIC DNA]</scope>
    <source>
        <strain evidence="1">SQ_2022a</strain>
    </source>
</reference>
<proteinExistence type="predicted"/>
<dbReference type="EMBL" id="CM045767">
    <property type="protein sequence ID" value="KAI7998710.1"/>
    <property type="molecule type" value="Genomic_DNA"/>
</dbReference>
<dbReference type="Proteomes" id="UP001060215">
    <property type="component" value="Chromosome 10"/>
</dbReference>
<keyword evidence="2" id="KW-1185">Reference proteome</keyword>
<evidence type="ECO:0000313" key="1">
    <source>
        <dbReference type="EMBL" id="KAI7998710.1"/>
    </source>
</evidence>
<name>A0ACC0GEU4_9ERIC</name>